<sequence length="447" mass="49970">MSRKSSRRSKGPQSLSSWGTSFSTSFTSYTKTGNATVGTPSSLSRPITNKQKPISADARIDATGWRNPTPFRAYVIRHYPGPAFNYEATNATGTKVVHYGDRGYIPGLTGVDFYCGTQGTGRYPKTSSSCHNRAVTECLNKLKEGEAQLGEALATMDETIGTMVGVVLKMIAIYKAINAKQIAKIKRWERADKRWRKFNDSDRFNRLNGRRKRYKTVRHWRKREAFRAWGVPEKRPTKRWFAEKQSDAWLELQYAWQPLVGDISSLMDGLKVEAPNARIYAVRNVRESHPLPQHTGSGVPYGLETTGSLYSGTKVRVDAKVTSSGLSALDSLGLANPFQLGWELLPFSFVIDWLVPIGNALAALTAGIGLDLLGISITDYTIANLSMTWCQFPNYKSGERISAKLMSLTTNREVSFFWPFPRTYMKSPFTSLSRFATALALLIQLTR</sequence>
<keyword evidence="4" id="KW-0946">Virion</keyword>
<dbReference type="Proteomes" id="UP000677887">
    <property type="component" value="Segment"/>
</dbReference>
<keyword evidence="3" id="KW-1161">Viral attachment to host cell</keyword>
<protein>
    <submittedName>
        <fullName evidence="9">Maturation protein</fullName>
    </submittedName>
</protein>
<comment type="similarity">
    <text evidence="7">Belongs to the Leviviricetes maturation protein family.</text>
</comment>
<evidence type="ECO:0000256" key="7">
    <source>
        <dbReference type="ARBA" id="ARBA00035110"/>
    </source>
</evidence>
<dbReference type="GO" id="GO:0039666">
    <property type="term" value="P:virion attachment to host cell pilus"/>
    <property type="evidence" value="ECO:0007669"/>
    <property type="project" value="UniProtKB-KW"/>
</dbReference>
<evidence type="ECO:0000256" key="3">
    <source>
        <dbReference type="ARBA" id="ARBA00022804"/>
    </source>
</evidence>
<feature type="compositionally biased region" description="Polar residues" evidence="8">
    <location>
        <begin position="33"/>
        <end position="52"/>
    </location>
</feature>
<dbReference type="GO" id="GO:0044423">
    <property type="term" value="C:virion component"/>
    <property type="evidence" value="ECO:0007669"/>
    <property type="project" value="UniProtKB-KW"/>
</dbReference>
<keyword evidence="6" id="KW-1160">Virus entry into host cell</keyword>
<evidence type="ECO:0000256" key="4">
    <source>
        <dbReference type="ARBA" id="ARBA00022844"/>
    </source>
</evidence>
<feature type="region of interest" description="Disordered" evidence="8">
    <location>
        <begin position="33"/>
        <end position="62"/>
    </location>
</feature>
<keyword evidence="10" id="KW-1185">Reference proteome</keyword>
<evidence type="ECO:0000256" key="2">
    <source>
        <dbReference type="ARBA" id="ARBA00022581"/>
    </source>
</evidence>
<reference evidence="9" key="1">
    <citation type="submission" date="2020-09" db="EMBL/GenBank/DDBJ databases">
        <title>Leviviricetes taxonomy.</title>
        <authorList>
            <person name="Stockdale S.R."/>
            <person name="Callanan J."/>
            <person name="Adriaenssens E.M."/>
            <person name="Kuhn J.H."/>
            <person name="Rumnieks J."/>
            <person name="Shkoporov A."/>
            <person name="Draper L.A."/>
            <person name="Ross P."/>
            <person name="Hill C."/>
        </authorList>
    </citation>
    <scope>NUCLEOTIDE SEQUENCE</scope>
</reference>
<evidence type="ECO:0000256" key="1">
    <source>
        <dbReference type="ARBA" id="ARBA00004328"/>
    </source>
</evidence>
<keyword evidence="5" id="KW-1175">Viral attachment to host cell pilus</keyword>
<evidence type="ECO:0000256" key="5">
    <source>
        <dbReference type="ARBA" id="ARBA00023104"/>
    </source>
</evidence>
<accession>A0A8S5L517</accession>
<gene>
    <name evidence="9" type="primary">SRR5466725_9_1</name>
</gene>
<name>A0A8S5L517_9VIRU</name>
<dbReference type="Pfam" id="PF03863">
    <property type="entry name" value="Phage_mat-A"/>
    <property type="match status" value="1"/>
</dbReference>
<evidence type="ECO:0000313" key="9">
    <source>
        <dbReference type="EMBL" id="DAD52423.1"/>
    </source>
</evidence>
<dbReference type="EMBL" id="BK014099">
    <property type="protein sequence ID" value="DAD52423.1"/>
    <property type="molecule type" value="Genomic_RNA"/>
</dbReference>
<dbReference type="RefSeq" id="YP_010769558.1">
    <property type="nucleotide sequence ID" value="NC_074011.1"/>
</dbReference>
<dbReference type="KEGG" id="vg:80398613"/>
<dbReference type="InterPro" id="IPR005563">
    <property type="entry name" value="A_protein"/>
</dbReference>
<dbReference type="GeneID" id="80398613"/>
<evidence type="ECO:0000313" key="10">
    <source>
        <dbReference type="Proteomes" id="UP000677887"/>
    </source>
</evidence>
<keyword evidence="2" id="KW-0945">Host-virus interaction</keyword>
<comment type="subcellular location">
    <subcellularLocation>
        <location evidence="1">Virion</location>
    </subcellularLocation>
</comment>
<proteinExistence type="inferred from homology"/>
<evidence type="ECO:0000256" key="8">
    <source>
        <dbReference type="SAM" id="MobiDB-lite"/>
    </source>
</evidence>
<organism evidence="9 10">
    <name type="scientific">ssRNA phage SRR5466725_9</name>
    <dbReference type="NCBI Taxonomy" id="2786428"/>
    <lineage>
        <taxon>Viruses</taxon>
        <taxon>Riboviria</taxon>
        <taxon>Orthornavirae</taxon>
        <taxon>Lenarviricota</taxon>
        <taxon>Leviviricetes</taxon>
        <taxon>Norzivirales</taxon>
        <taxon>Fiersviridae</taxon>
        <taxon>Mintuvirus</taxon>
        <taxon>Mintuvirus pelovivens</taxon>
    </lineage>
</organism>
<evidence type="ECO:0000256" key="6">
    <source>
        <dbReference type="ARBA" id="ARBA00023296"/>
    </source>
</evidence>